<reference evidence="6" key="1">
    <citation type="submission" date="2022-10" db="EMBL/GenBank/DDBJ databases">
        <title>Chitiniphilus purpureus sp. nov., a novel chitin-degrading bacterium isolated from crawfish pond sediment.</title>
        <authorList>
            <person name="Li K."/>
        </authorList>
    </citation>
    <scope>NUCLEOTIDE SEQUENCE</scope>
    <source>
        <strain evidence="6">CD1</strain>
    </source>
</reference>
<keyword evidence="2 5" id="KW-0812">Transmembrane</keyword>
<evidence type="ECO:0000256" key="3">
    <source>
        <dbReference type="ARBA" id="ARBA00022989"/>
    </source>
</evidence>
<evidence type="ECO:0000313" key="6">
    <source>
        <dbReference type="EMBL" id="UXY15626.1"/>
    </source>
</evidence>
<evidence type="ECO:0000256" key="4">
    <source>
        <dbReference type="ARBA" id="ARBA00023136"/>
    </source>
</evidence>
<evidence type="ECO:0000256" key="1">
    <source>
        <dbReference type="ARBA" id="ARBA00004141"/>
    </source>
</evidence>
<evidence type="ECO:0000256" key="5">
    <source>
        <dbReference type="RuleBase" id="RU363041"/>
    </source>
</evidence>
<feature type="transmembrane region" description="Helical" evidence="5">
    <location>
        <begin position="151"/>
        <end position="168"/>
    </location>
</feature>
<sequence>MPDLILLFAVSLVANTLSSLAGGGAGLLQLPILLFLGLPFPVALSTHKLASVALGAGATLKHLRAGTLDWRFSAVVLAWGLPGVWLGAQLILAVPERAAMLALAVLTALLGVQSLLQPQLGQQSAPRARHGWQLWLGGAVLFGIGMLNGSLASGTGLFVTLWLIGWFGMDYKQAVAYTLVLVGLFWNGAGAVALALQAGVHWPWVPALLAASVLGGYLGAHWGLARGNRAIKRAFEVITLATACSLFWKAWA</sequence>
<dbReference type="EMBL" id="CP106753">
    <property type="protein sequence ID" value="UXY15626.1"/>
    <property type="molecule type" value="Genomic_DNA"/>
</dbReference>
<comment type="subcellular location">
    <subcellularLocation>
        <location evidence="5">Cell membrane</location>
        <topology evidence="5">Multi-pass membrane protein</topology>
    </subcellularLocation>
    <subcellularLocation>
        <location evidence="1">Membrane</location>
        <topology evidence="1">Multi-pass membrane protein</topology>
    </subcellularLocation>
</comment>
<dbReference type="Proteomes" id="UP001061302">
    <property type="component" value="Chromosome"/>
</dbReference>
<keyword evidence="3 5" id="KW-1133">Transmembrane helix</keyword>
<feature type="transmembrane region" description="Helical" evidence="5">
    <location>
        <begin position="175"/>
        <end position="196"/>
    </location>
</feature>
<dbReference type="Pfam" id="PF01925">
    <property type="entry name" value="TauE"/>
    <property type="match status" value="1"/>
</dbReference>
<proteinExistence type="inferred from homology"/>
<dbReference type="PANTHER" id="PTHR43701">
    <property type="entry name" value="MEMBRANE TRANSPORTER PROTEIN MJ0441-RELATED"/>
    <property type="match status" value="1"/>
</dbReference>
<feature type="transmembrane region" description="Helical" evidence="5">
    <location>
        <begin position="98"/>
        <end position="116"/>
    </location>
</feature>
<organism evidence="6 7">
    <name type="scientific">Chitiniphilus purpureus</name>
    <dbReference type="NCBI Taxonomy" id="2981137"/>
    <lineage>
        <taxon>Bacteria</taxon>
        <taxon>Pseudomonadati</taxon>
        <taxon>Pseudomonadota</taxon>
        <taxon>Betaproteobacteria</taxon>
        <taxon>Neisseriales</taxon>
        <taxon>Chitinibacteraceae</taxon>
        <taxon>Chitiniphilus</taxon>
    </lineage>
</organism>
<accession>A0ABY6DQ71</accession>
<dbReference type="InterPro" id="IPR002781">
    <property type="entry name" value="TM_pro_TauE-like"/>
</dbReference>
<protein>
    <recommendedName>
        <fullName evidence="5">Probable membrane transporter protein</fullName>
    </recommendedName>
</protein>
<feature type="transmembrane region" description="Helical" evidence="5">
    <location>
        <begin position="72"/>
        <end position="92"/>
    </location>
</feature>
<feature type="transmembrane region" description="Helical" evidence="5">
    <location>
        <begin position="33"/>
        <end position="60"/>
    </location>
</feature>
<feature type="transmembrane region" description="Helical" evidence="5">
    <location>
        <begin position="202"/>
        <end position="222"/>
    </location>
</feature>
<keyword evidence="4 5" id="KW-0472">Membrane</keyword>
<dbReference type="RefSeq" id="WP_263125047.1">
    <property type="nucleotide sequence ID" value="NZ_CP106753.1"/>
</dbReference>
<dbReference type="InterPro" id="IPR051598">
    <property type="entry name" value="TSUP/Inactive_protease-like"/>
</dbReference>
<evidence type="ECO:0000313" key="7">
    <source>
        <dbReference type="Proteomes" id="UP001061302"/>
    </source>
</evidence>
<evidence type="ECO:0000256" key="2">
    <source>
        <dbReference type="ARBA" id="ARBA00022692"/>
    </source>
</evidence>
<gene>
    <name evidence="6" type="ORF">N8I74_01020</name>
</gene>
<dbReference type="PANTHER" id="PTHR43701:SF5">
    <property type="entry name" value="MEMBRANE TRANSPORTER PROTEIN-RELATED"/>
    <property type="match status" value="1"/>
</dbReference>
<comment type="similarity">
    <text evidence="5">Belongs to the 4-toluene sulfonate uptake permease (TSUP) (TC 2.A.102) family.</text>
</comment>
<keyword evidence="5" id="KW-1003">Cell membrane</keyword>
<keyword evidence="7" id="KW-1185">Reference proteome</keyword>
<name>A0ABY6DQ71_9NEIS</name>